<proteinExistence type="predicted"/>
<keyword evidence="2" id="KW-1185">Reference proteome</keyword>
<organism evidence="1 2">
    <name type="scientific">Ajellomyces dermatitidis (strain ER-3 / ATCC MYA-2586)</name>
    <name type="common">Blastomyces dermatitidis</name>
    <dbReference type="NCBI Taxonomy" id="559297"/>
    <lineage>
        <taxon>Eukaryota</taxon>
        <taxon>Fungi</taxon>
        <taxon>Dikarya</taxon>
        <taxon>Ascomycota</taxon>
        <taxon>Pezizomycotina</taxon>
        <taxon>Eurotiomycetes</taxon>
        <taxon>Eurotiomycetidae</taxon>
        <taxon>Onygenales</taxon>
        <taxon>Ajellomycetaceae</taxon>
        <taxon>Blastomyces</taxon>
    </lineage>
</organism>
<evidence type="ECO:0000313" key="1">
    <source>
        <dbReference type="EMBL" id="EEQ86035.2"/>
    </source>
</evidence>
<dbReference type="Proteomes" id="UP000002039">
    <property type="component" value="Unassembled WGS sequence"/>
</dbReference>
<dbReference type="RefSeq" id="XP_045273658.1">
    <property type="nucleotide sequence ID" value="XM_045425095.1"/>
</dbReference>
<sequence length="83" mass="8965">MSRASLRSQQMSITLVEGFGPTHAWGCAHTNRSSSPARYRMLEVAPASSPLATNIAILPSGELHRPLLVDGILSQEEPANRLL</sequence>
<evidence type="ECO:0000313" key="2">
    <source>
        <dbReference type="Proteomes" id="UP000002039"/>
    </source>
</evidence>
<dbReference type="GeneID" id="69030739"/>
<reference evidence="2" key="1">
    <citation type="journal article" date="2015" name="PLoS Genet.">
        <title>The dynamic genome and transcriptome of the human fungal pathogen Blastomyces and close relative Emmonsia.</title>
        <authorList>
            <person name="Munoz J.F."/>
            <person name="Gauthier G.M."/>
            <person name="Desjardins C.A."/>
            <person name="Gallo J.E."/>
            <person name="Holder J."/>
            <person name="Sullivan T.D."/>
            <person name="Marty A.J."/>
            <person name="Carmen J.C."/>
            <person name="Chen Z."/>
            <person name="Ding L."/>
            <person name="Gujja S."/>
            <person name="Magrini V."/>
            <person name="Misas E."/>
            <person name="Mitreva M."/>
            <person name="Priest M."/>
            <person name="Saif S."/>
            <person name="Whiston E.A."/>
            <person name="Young S."/>
            <person name="Zeng Q."/>
            <person name="Goldman W.E."/>
            <person name="Mardis E.R."/>
            <person name="Taylor J.W."/>
            <person name="McEwen J.G."/>
            <person name="Clay O.K."/>
            <person name="Klein B.S."/>
            <person name="Cuomo C.A."/>
        </authorList>
    </citation>
    <scope>NUCLEOTIDE SEQUENCE [LARGE SCALE GENOMIC DNA]</scope>
    <source>
        <strain evidence="2">ER-3 / ATCC MYA-2586</strain>
    </source>
</reference>
<accession>A0ABP2ERE4</accession>
<gene>
    <name evidence="1" type="ORF">BDCG_09304</name>
</gene>
<name>A0ABP2ERE4_AJEDR</name>
<protein>
    <submittedName>
        <fullName evidence="1">Uncharacterized protein</fullName>
    </submittedName>
</protein>
<dbReference type="EMBL" id="EQ999986">
    <property type="protein sequence ID" value="EEQ86035.2"/>
    <property type="molecule type" value="Genomic_DNA"/>
</dbReference>